<feature type="region of interest" description="Disordered" evidence="5">
    <location>
        <begin position="1082"/>
        <end position="1101"/>
    </location>
</feature>
<dbReference type="SUPFAM" id="SSF144083">
    <property type="entry name" value="Magnesium transport protein CorA, transmembrane region"/>
    <property type="match status" value="1"/>
</dbReference>
<dbReference type="EMBL" id="CALLCH030000011">
    <property type="protein sequence ID" value="CAI4214455.1"/>
    <property type="molecule type" value="Genomic_DNA"/>
</dbReference>
<evidence type="ECO:0000256" key="1">
    <source>
        <dbReference type="ARBA" id="ARBA00004651"/>
    </source>
</evidence>
<reference evidence="7" key="1">
    <citation type="submission" date="2022-11" db="EMBL/GenBank/DDBJ databases">
        <authorList>
            <person name="Scott C."/>
            <person name="Bruce N."/>
        </authorList>
    </citation>
    <scope>NUCLEOTIDE SEQUENCE</scope>
</reference>
<dbReference type="GO" id="GO:0000287">
    <property type="term" value="F:magnesium ion binding"/>
    <property type="evidence" value="ECO:0007669"/>
    <property type="project" value="TreeGrafter"/>
</dbReference>
<dbReference type="GO" id="GO:0005886">
    <property type="term" value="C:plasma membrane"/>
    <property type="evidence" value="ECO:0007669"/>
    <property type="project" value="UniProtKB-SubCell"/>
</dbReference>
<comment type="caution">
    <text evidence="7">The sequence shown here is derived from an EMBL/GenBank/DDBJ whole genome shotgun (WGS) entry which is preliminary data.</text>
</comment>
<protein>
    <submittedName>
        <fullName evidence="7">Uncharacterized protein</fullName>
    </submittedName>
</protein>
<feature type="transmembrane region" description="Helical" evidence="6">
    <location>
        <begin position="1004"/>
        <end position="1028"/>
    </location>
</feature>
<dbReference type="AlphaFoldDB" id="A0A9P1H0Q3"/>
<name>A0A9P1H0Q3_9PEZI</name>
<dbReference type="GO" id="GO:0015087">
    <property type="term" value="F:cobalt ion transmembrane transporter activity"/>
    <property type="evidence" value="ECO:0007669"/>
    <property type="project" value="TreeGrafter"/>
</dbReference>
<dbReference type="GO" id="GO:0015095">
    <property type="term" value="F:magnesium ion transmembrane transporter activity"/>
    <property type="evidence" value="ECO:0007669"/>
    <property type="project" value="TreeGrafter"/>
</dbReference>
<dbReference type="Gene3D" id="1.20.58.340">
    <property type="entry name" value="Magnesium transport protein CorA, transmembrane region"/>
    <property type="match status" value="1"/>
</dbReference>
<dbReference type="PANTHER" id="PTHR46494">
    <property type="entry name" value="CORA FAMILY METAL ION TRANSPORTER (EUROFUNG)"/>
    <property type="match status" value="1"/>
</dbReference>
<gene>
    <name evidence="7" type="ORF">PPNO1_LOCUS4189</name>
</gene>
<dbReference type="InterPro" id="IPR002523">
    <property type="entry name" value="MgTranspt_CorA/ZnTranspt_ZntB"/>
</dbReference>
<evidence type="ECO:0000313" key="8">
    <source>
        <dbReference type="Proteomes" id="UP000838763"/>
    </source>
</evidence>
<comment type="subcellular location">
    <subcellularLocation>
        <location evidence="1">Cell membrane</location>
        <topology evidence="1">Multi-pass membrane protein</topology>
    </subcellularLocation>
</comment>
<feature type="region of interest" description="Disordered" evidence="5">
    <location>
        <begin position="921"/>
        <end position="941"/>
    </location>
</feature>
<feature type="transmembrane region" description="Helical" evidence="6">
    <location>
        <begin position="1040"/>
        <end position="1060"/>
    </location>
</feature>
<dbReference type="GO" id="GO:0050897">
    <property type="term" value="F:cobalt ion binding"/>
    <property type="evidence" value="ECO:0007669"/>
    <property type="project" value="TreeGrafter"/>
</dbReference>
<feature type="compositionally biased region" description="Low complexity" evidence="5">
    <location>
        <begin position="565"/>
        <end position="582"/>
    </location>
</feature>
<feature type="compositionally biased region" description="Basic residues" evidence="5">
    <location>
        <begin position="1087"/>
        <end position="1101"/>
    </location>
</feature>
<keyword evidence="3 6" id="KW-1133">Transmembrane helix</keyword>
<evidence type="ECO:0000256" key="2">
    <source>
        <dbReference type="ARBA" id="ARBA00022692"/>
    </source>
</evidence>
<dbReference type="OrthoDB" id="5286874at2759"/>
<feature type="region of interest" description="Disordered" evidence="5">
    <location>
        <begin position="549"/>
        <end position="582"/>
    </location>
</feature>
<accession>A0A9P1H0Q3</accession>
<evidence type="ECO:0000256" key="6">
    <source>
        <dbReference type="SAM" id="Phobius"/>
    </source>
</evidence>
<feature type="compositionally biased region" description="Low complexity" evidence="5">
    <location>
        <begin position="924"/>
        <end position="941"/>
    </location>
</feature>
<keyword evidence="4 6" id="KW-0472">Membrane</keyword>
<feature type="compositionally biased region" description="Polar residues" evidence="5">
    <location>
        <begin position="1"/>
        <end position="20"/>
    </location>
</feature>
<organism evidence="7 8">
    <name type="scientific">Parascedosporium putredinis</name>
    <dbReference type="NCBI Taxonomy" id="1442378"/>
    <lineage>
        <taxon>Eukaryota</taxon>
        <taxon>Fungi</taxon>
        <taxon>Dikarya</taxon>
        <taxon>Ascomycota</taxon>
        <taxon>Pezizomycotina</taxon>
        <taxon>Sordariomycetes</taxon>
        <taxon>Hypocreomycetidae</taxon>
        <taxon>Microascales</taxon>
        <taxon>Microascaceae</taxon>
        <taxon>Parascedosporium</taxon>
    </lineage>
</organism>
<dbReference type="InterPro" id="IPR045863">
    <property type="entry name" value="CorA_TM1_TM2"/>
</dbReference>
<evidence type="ECO:0000313" key="7">
    <source>
        <dbReference type="EMBL" id="CAI4214455.1"/>
    </source>
</evidence>
<sequence length="1101" mass="122407">MYRLSPSTRVPGFGTSQPRGSRNEPQPRCRTVTSPTASSLYIAIPVPHALRMDKGRSKDALALQFASAPPLPVPNPPALVPLQLELQRPGGPDYSPPRTCPVAVTAESSSEEGQRVCPELRSVWPARLKPLQGGKAWQVRDEPLGLRRSFRKGEGEGQTPPRRRRPTHRRLAPGGRMVRPGRQRALLFLFPAPALEIQLRRHVGSRARLPYAVPGRGRLRDGPGFHVPHQKSGRAVSTSYVLDSEYIGKGVGSDIQSARLTVMTAPQAHVHPLFRWMHFTSPTMDFDAFQDEISRVSGLVSAERKALTKLMTEIRQSYVKPIQISNSKTVRHMEPTFIQDLIPAATSSVSAGKESTARPRPITWICLPYFSLEKYSGLESGASFPVQTLLQAQFSRADKKRDMQQAVVRAKLAGEGECFHIAQVWCVVLDNTFLFTCARHPETTLFGQTIERIVKPLDELGPAMTKEVKSSMAFILVRFANAVVWKFPLEESQTWVAFISHFRELLPTPLIFHHEKTRVTAKEWPALVQRATKIKLVLDLSVDTCPPKQAPSGVLPPVPHHYQQEATKTETPSPAPAPATASEEVVVTLPDPNRPFAIFSFLEGVYSAKTGALDQPNLVKQMTAISDFLHTQTGFSDRKSYRRCAGSSYYEVHKAMELRGAALSSASDNAEKKTQTAEYEEQIDVVSAGLEVFSAFMPHLKGVPTASRFWGAIHRIVDPPASASSYETRPTIRLRDLRVYLRRMSMTLAGFKNLFVNATRKDLARVTVPEDMVLAWIHLLMGIIYLPNDPFRAEHFFSIAEGLIEDGLGKMTMALSDTALSDKSVILPMEVFSLVALGLIRNNNPSLASVSVTYSQYLSFLDSEMKSTRPNRAHERRLAMLRQETTLVLKTLSKQEYIFNKLDRASERLRTAPAAALRSEMDLANAQPAARPRSRAPRGAGPDAVVPALVVRAVGGFRELLARECVEQALRWSRHVSETVAQAIDLEESLRNQIDANKDRQEQAIFAFTIVTVIFLPISAVSSIFGMNTSDVRDMEQSQWLYWVVALPVTAFVFVAAMGMTGDLSRLARWFMSLGSDSEGHHQGACCRRRRGRGKRRLGGI</sequence>
<feature type="region of interest" description="Disordered" evidence="5">
    <location>
        <begin position="146"/>
        <end position="176"/>
    </location>
</feature>
<evidence type="ECO:0000256" key="4">
    <source>
        <dbReference type="ARBA" id="ARBA00023136"/>
    </source>
</evidence>
<feature type="region of interest" description="Disordered" evidence="5">
    <location>
        <begin position="1"/>
        <end position="35"/>
    </location>
</feature>
<feature type="compositionally biased region" description="Basic residues" evidence="5">
    <location>
        <begin position="161"/>
        <end position="171"/>
    </location>
</feature>
<proteinExistence type="predicted"/>
<evidence type="ECO:0000256" key="5">
    <source>
        <dbReference type="SAM" id="MobiDB-lite"/>
    </source>
</evidence>
<keyword evidence="8" id="KW-1185">Reference proteome</keyword>
<dbReference type="PANTHER" id="PTHR46494:SF1">
    <property type="entry name" value="CORA FAMILY METAL ION TRANSPORTER (EUROFUNG)"/>
    <property type="match status" value="1"/>
</dbReference>
<evidence type="ECO:0000256" key="3">
    <source>
        <dbReference type="ARBA" id="ARBA00022989"/>
    </source>
</evidence>
<dbReference type="Proteomes" id="UP000838763">
    <property type="component" value="Unassembled WGS sequence"/>
</dbReference>
<feature type="compositionally biased region" description="Basic and acidic residues" evidence="5">
    <location>
        <begin position="146"/>
        <end position="155"/>
    </location>
</feature>
<dbReference type="Pfam" id="PF01544">
    <property type="entry name" value="CorA"/>
    <property type="match status" value="1"/>
</dbReference>
<keyword evidence="2 6" id="KW-0812">Transmembrane</keyword>